<dbReference type="RefSeq" id="WP_263951825.1">
    <property type="nucleotide sequence ID" value="NZ_JAOYFC010000001.1"/>
</dbReference>
<organism evidence="2 3">
    <name type="scientific">Halocynthiibacter halioticoli</name>
    <dbReference type="NCBI Taxonomy" id="2986804"/>
    <lineage>
        <taxon>Bacteria</taxon>
        <taxon>Pseudomonadati</taxon>
        <taxon>Pseudomonadota</taxon>
        <taxon>Alphaproteobacteria</taxon>
        <taxon>Rhodobacterales</taxon>
        <taxon>Paracoccaceae</taxon>
        <taxon>Halocynthiibacter</taxon>
    </lineage>
</organism>
<dbReference type="Proteomes" id="UP001208041">
    <property type="component" value="Unassembled WGS sequence"/>
</dbReference>
<dbReference type="AlphaFoldDB" id="A0AAE3IY10"/>
<feature type="chain" id="PRO_5042222624" description="Autotransporter domain-containing protein" evidence="1">
    <location>
        <begin position="20"/>
        <end position="294"/>
    </location>
</feature>
<feature type="signal peptide" evidence="1">
    <location>
        <begin position="1"/>
        <end position="19"/>
    </location>
</feature>
<evidence type="ECO:0000313" key="2">
    <source>
        <dbReference type="EMBL" id="MCV6822996.1"/>
    </source>
</evidence>
<evidence type="ECO:0000256" key="1">
    <source>
        <dbReference type="SAM" id="SignalP"/>
    </source>
</evidence>
<reference evidence="2" key="1">
    <citation type="submission" date="2022-10" db="EMBL/GenBank/DDBJ databases">
        <authorList>
            <person name="Yue Y."/>
        </authorList>
    </citation>
    <scope>NUCLEOTIDE SEQUENCE</scope>
    <source>
        <strain evidence="2">Z654</strain>
    </source>
</reference>
<keyword evidence="1" id="KW-0732">Signal</keyword>
<sequence length="294" mass="31436">MKRYILAITASFTISTAHAQSMTGWSTQVDGLTSYQSDTKLDDGNEFTATRSFLRVTGLNTSASGTAVGLSVSLGQFDYEFANTATQPWTDIQDIRLAVPVRFKLDSGANVFLAPSIRWDYQQGVDASDGQTYGVFGGISWKVRDNLTIGPAFGAFTQIGNDDLELFPALLIDWDITDRLNLTTGSGLGATQGPGLTLKYATTDTTSVGLTARSESVRFRLDDKGIAPSGVGEDQSYPVVVSFEYSPNPGLSFSAFAGAEFGGELALETTSGKTVSKQSYDTAPIAGLAFRLRF</sequence>
<dbReference type="SUPFAM" id="SSF56935">
    <property type="entry name" value="Porins"/>
    <property type="match status" value="1"/>
</dbReference>
<accession>A0AAE3IY10</accession>
<protein>
    <recommendedName>
        <fullName evidence="4">Autotransporter domain-containing protein</fullName>
    </recommendedName>
</protein>
<evidence type="ECO:0000313" key="3">
    <source>
        <dbReference type="Proteomes" id="UP001208041"/>
    </source>
</evidence>
<dbReference type="EMBL" id="JAOYFC010000001">
    <property type="protein sequence ID" value="MCV6822996.1"/>
    <property type="molecule type" value="Genomic_DNA"/>
</dbReference>
<gene>
    <name evidence="2" type="ORF">OH136_00390</name>
</gene>
<keyword evidence="3" id="KW-1185">Reference proteome</keyword>
<name>A0AAE3IY10_9RHOB</name>
<proteinExistence type="predicted"/>
<comment type="caution">
    <text evidence="2">The sequence shown here is derived from an EMBL/GenBank/DDBJ whole genome shotgun (WGS) entry which is preliminary data.</text>
</comment>
<evidence type="ECO:0008006" key="4">
    <source>
        <dbReference type="Google" id="ProtNLM"/>
    </source>
</evidence>